<dbReference type="CDD" id="cd18809">
    <property type="entry name" value="SF1_C_RecD"/>
    <property type="match status" value="1"/>
</dbReference>
<dbReference type="InterPro" id="IPR027417">
    <property type="entry name" value="P-loop_NTPase"/>
</dbReference>
<evidence type="ECO:0000256" key="6">
    <source>
        <dbReference type="RuleBase" id="RU363044"/>
    </source>
</evidence>
<evidence type="ECO:0000313" key="12">
    <source>
        <dbReference type="EMBL" id="GJT99350.1"/>
    </source>
</evidence>
<evidence type="ECO:0000259" key="9">
    <source>
        <dbReference type="Pfam" id="PF08646"/>
    </source>
</evidence>
<dbReference type="InterPro" id="IPR013955">
    <property type="entry name" value="Rep_factor-A_C"/>
</dbReference>
<accession>A0ABQ5IGR9</accession>
<dbReference type="Gene3D" id="3.40.50.300">
    <property type="entry name" value="P-loop containing nucleotide triphosphate hydrolases"/>
    <property type="match status" value="1"/>
</dbReference>
<dbReference type="EC" id="5.6.2.3" evidence="6"/>
<keyword evidence="6" id="KW-0234">DNA repair</keyword>
<evidence type="ECO:0000256" key="7">
    <source>
        <dbReference type="SAM" id="MobiDB-lite"/>
    </source>
</evidence>
<comment type="similarity">
    <text evidence="1">Belongs to the replication factor A protein 1 family.</text>
</comment>
<evidence type="ECO:0000259" key="10">
    <source>
        <dbReference type="Pfam" id="PF16900"/>
    </source>
</evidence>
<keyword evidence="6" id="KW-0227">DNA damage</keyword>
<keyword evidence="4" id="KW-0862">Zinc</keyword>
<keyword evidence="6" id="KW-0378">Hydrolase</keyword>
<dbReference type="Pfam" id="PF05970">
    <property type="entry name" value="PIF1"/>
    <property type="match status" value="1"/>
</dbReference>
<evidence type="ECO:0000313" key="13">
    <source>
        <dbReference type="Proteomes" id="UP001151760"/>
    </source>
</evidence>
<reference evidence="12" key="1">
    <citation type="journal article" date="2022" name="Int. J. Mol. Sci.">
        <title>Draft Genome of Tanacetum Coccineum: Genomic Comparison of Closely Related Tanacetum-Family Plants.</title>
        <authorList>
            <person name="Yamashiro T."/>
            <person name="Shiraishi A."/>
            <person name="Nakayama K."/>
            <person name="Satake H."/>
        </authorList>
    </citation>
    <scope>NUCLEOTIDE SEQUENCE</scope>
</reference>
<dbReference type="SUPFAM" id="SSF50249">
    <property type="entry name" value="Nucleic acid-binding proteins"/>
    <property type="match status" value="3"/>
</dbReference>
<dbReference type="PANTHER" id="PTHR10492">
    <property type="match status" value="1"/>
</dbReference>
<keyword evidence="6" id="KW-0233">DNA recombination</keyword>
<dbReference type="InterPro" id="IPR031657">
    <property type="entry name" value="REPA_OB_2"/>
</dbReference>
<feature type="region of interest" description="Disordered" evidence="7">
    <location>
        <begin position="182"/>
        <end position="201"/>
    </location>
</feature>
<dbReference type="Pfam" id="PF16900">
    <property type="entry name" value="REPA_OB_2"/>
    <property type="match status" value="1"/>
</dbReference>
<keyword evidence="6" id="KW-0067">ATP-binding</keyword>
<dbReference type="Pfam" id="PF21530">
    <property type="entry name" value="Pif1_2B_dom"/>
    <property type="match status" value="1"/>
</dbReference>
<protein>
    <recommendedName>
        <fullName evidence="6">ATP-dependent DNA helicase</fullName>
        <ecNumber evidence="6">5.6.2.3</ecNumber>
    </recommendedName>
</protein>
<evidence type="ECO:0000256" key="2">
    <source>
        <dbReference type="ARBA" id="ARBA00022723"/>
    </source>
</evidence>
<reference evidence="12" key="2">
    <citation type="submission" date="2022-01" db="EMBL/GenBank/DDBJ databases">
        <authorList>
            <person name="Yamashiro T."/>
            <person name="Shiraishi A."/>
            <person name="Satake H."/>
            <person name="Nakayama K."/>
        </authorList>
    </citation>
    <scope>NUCLEOTIDE SEQUENCE</scope>
</reference>
<feature type="region of interest" description="Disordered" evidence="7">
    <location>
        <begin position="1"/>
        <end position="59"/>
    </location>
</feature>
<keyword evidence="13" id="KW-1185">Reference proteome</keyword>
<dbReference type="Proteomes" id="UP001151760">
    <property type="component" value="Unassembled WGS sequence"/>
</dbReference>
<sequence>MSHIDCIHPDEDEGDGGSVSGDSFAFQQSGHRRELSRPDVDTVSIGGNVTPPLSNENHEVLDNDEDHRVTVSGDRRNVSMRSSTQTHDVLDTTMVPLSRVFERFRNLEFNAFDRQTTEDREIQTATAGAAGVGSQVGSPSAIAPVNHAYLCLNVTDCVIRPAIIPFLNSRLENAYQSHARGDSSNTIDLMSPHNEAPVSGECSTSVTEHIVELSCLQSATSGASSSSRYASRRSLAHDRTPSYIDLGDCNQQCHHCGCLFWYNERLKNNNYGRRAEYHLCCGGGKIYMAPTPDPPLFIQRLLTNTHFMEHIRAYNQMFAMTSFGAKVDNSVNMGRGPYVFKVSGQIYHWIGSLCPKEGDHPRFLQLYIYDTHAKVANRLRNFGHQNEDTLNPKIVEGLIHVLNEHNGLVRLFRTTLDRYNAGEIPSFKIRLYNKGGARGYEFPTSDVLGGIVFEDGPKSQTYFDVIIEFRGGHPQRINKLHQSYMSLQFPLLFVFGEPGFYPELVLKPRDGSGKGKKVTMNEYYKYQLHPRVKGFGLIFRCGRLFQQYVVAAFYAIEQSRLDFIRKLLYTIEFQKRGLPHCHTLLWVDSSSKIQDASQIDDYISAELPDPVEDPEGYKVVSKLMMHGPCGVANPSASCTEKGICNKHFPKMYNHKTFFDTNGHTHYRRRQTQVHIMKGESRLDNCNVVPYNRILCLAFRAHINVEYCGWSMLIKYLFKYISKGPDRILGKIEKSVEDASTSTSERHIQVDEIQNYVDGRFICPFEACWRIFEYPIHRREPAVQILNVHLENMQRVNFRERDRLDVIVNLPDRKKTTLTEWYVYNNEHTDGRHLTYLDFPSEFVWYSDSKSWHRRVVRTKKSLGRLTYVHPNSGDLFYFRMLLSHQIGCKSPIEVRTVNGQILPTYRAACEALGLLGDDREWDIALEESAMQDDIPAKISEATGIVNYHVNTPELQDHILYELETILNGFGKSVKEFGLPSPSERLLKDLKNKLLMEEKNYKRDTLMQETALLVPKLNEDQKQIYNLIINASEQSRQELLFVYGHGGTGKTFLWKTIISSLRSQGKIVLAVASSGIASLLLPARRTAHSRFKLPLELTDESVCHAKKHSQLGNLLVETNLIIWDEAPMNDKRCFEALDRTLRDLMNAPETLFGGKTIILGGDFRQTLPVKKGAAKQELIHASIAESYLWLHFRICTLKQNMRLLRSAISDDERERSKVFAKWLLDVGNGEVGEPDKDNNEDTFWITVPQQYCINPSEQALSELINFIYDEATLKTPTASAFQEKAIVCPKNDTADAVNARILSSVEGVTKTYLSRDEAIPLGRETSETDMLYPMEYLNTITFPGFPPHELQLKVGSPIMLLRNVNLSGGLCNGTRMIVISLMSRLIEAQIITGTRAGEKVFIHRIPLTHKDPSLSFTFKRTQFPIKLCYAMTINKSQGQSLSKIGVYLPEPVFSHGQLYVALSRATSPDGPFIRMSVTAIASLKVGQEDCVIEAKVYRKWTSKSIPEMKDQAFCCILIDRENTAIQATMDLRSLTYFDQLLKLKKAYRISNFICENTKPYQQTLENKVSLKFGQITSFEVLPGKESEFPEHHFEFVSYNQLSSRVPYRDEEASKMIYPILTDYLGRVRSISDITPFQDATGRQKYRRKVDIESLDGNVVELTMWDDLATQFNKQEIQKLPPPIIIAVSSCRVSKYRDVQLSATPATHYYINPKNQEAENAYTMFKEKYSFNPPLQVTNYRYDDPEQEKTRNRQTLYALLQQNPTTFKGVRFTCEAMITSLNNKRSWSYASCSQCNKASTKRNGINTCEDHGEQEPPTYRYNFKATVADGTATAEFTFFTAAGQKITGHPCSHLKQKYETTDTSQLPVEMVNTIGEKHIFQIEFAPSTQKGAARFIVNDILDINPAAEKRNTGQMINESTSKDKSVATELATSTAPTTIDSTNKDTGVPGMYYPLHSKAPGFNIYTFI</sequence>
<dbReference type="SUPFAM" id="SSF52540">
    <property type="entry name" value="P-loop containing nucleoside triphosphate hydrolases"/>
    <property type="match status" value="2"/>
</dbReference>
<dbReference type="InterPro" id="IPR012340">
    <property type="entry name" value="NA-bd_OB-fold"/>
</dbReference>
<keyword evidence="6 12" id="KW-0347">Helicase</keyword>
<evidence type="ECO:0000256" key="1">
    <source>
        <dbReference type="ARBA" id="ARBA00005690"/>
    </source>
</evidence>
<dbReference type="InterPro" id="IPR047192">
    <property type="entry name" value="Euk_RPA1_DBD_C"/>
</dbReference>
<dbReference type="Gene3D" id="2.40.50.140">
    <property type="entry name" value="Nucleic acid-binding proteins"/>
    <property type="match status" value="3"/>
</dbReference>
<evidence type="ECO:0000259" key="8">
    <source>
        <dbReference type="Pfam" id="PF05970"/>
    </source>
</evidence>
<comment type="similarity">
    <text evidence="6">Belongs to the helicase family.</text>
</comment>
<keyword evidence="5" id="KW-0238">DNA-binding</keyword>
<comment type="caution">
    <text evidence="12">The sequence shown here is derived from an EMBL/GenBank/DDBJ whole genome shotgun (WGS) entry which is preliminary data.</text>
</comment>
<feature type="domain" description="DNA helicase Pif1-like DEAD-box helicase" evidence="8">
    <location>
        <begin position="1015"/>
        <end position="1234"/>
    </location>
</feature>
<feature type="domain" description="Replication factor A C-terminal" evidence="9">
    <location>
        <begin position="1770"/>
        <end position="1892"/>
    </location>
</feature>
<comment type="cofactor">
    <cofactor evidence="6">
        <name>Mg(2+)</name>
        <dbReference type="ChEBI" id="CHEBI:18420"/>
    </cofactor>
</comment>
<evidence type="ECO:0000259" key="11">
    <source>
        <dbReference type="Pfam" id="PF21530"/>
    </source>
</evidence>
<keyword evidence="6" id="KW-0547">Nucleotide-binding</keyword>
<evidence type="ECO:0000256" key="5">
    <source>
        <dbReference type="ARBA" id="ARBA00023125"/>
    </source>
</evidence>
<feature type="domain" description="Replication protein A OB" evidence="10">
    <location>
        <begin position="1620"/>
        <end position="1710"/>
    </location>
</feature>
<feature type="compositionally biased region" description="Polar residues" evidence="7">
    <location>
        <begin position="45"/>
        <end position="55"/>
    </location>
</feature>
<keyword evidence="3" id="KW-0863">Zinc-finger</keyword>
<dbReference type="PANTHER" id="PTHR10492:SF96">
    <property type="entry name" value="ATP-DEPENDENT DNA HELICASE"/>
    <property type="match status" value="1"/>
</dbReference>
<comment type="catalytic activity">
    <reaction evidence="6">
        <text>ATP + H2O = ADP + phosphate + H(+)</text>
        <dbReference type="Rhea" id="RHEA:13065"/>
        <dbReference type="ChEBI" id="CHEBI:15377"/>
        <dbReference type="ChEBI" id="CHEBI:15378"/>
        <dbReference type="ChEBI" id="CHEBI:30616"/>
        <dbReference type="ChEBI" id="CHEBI:43474"/>
        <dbReference type="ChEBI" id="CHEBI:456216"/>
        <dbReference type="EC" id="5.6.2.3"/>
    </reaction>
</comment>
<dbReference type="Pfam" id="PF08646">
    <property type="entry name" value="Rep_fac-A_C"/>
    <property type="match status" value="1"/>
</dbReference>
<feature type="compositionally biased region" description="Basic and acidic residues" evidence="7">
    <location>
        <begin position="31"/>
        <end position="40"/>
    </location>
</feature>
<dbReference type="CDD" id="cd04476">
    <property type="entry name" value="RPA1_DBD_C"/>
    <property type="match status" value="1"/>
</dbReference>
<evidence type="ECO:0000256" key="4">
    <source>
        <dbReference type="ARBA" id="ARBA00022833"/>
    </source>
</evidence>
<dbReference type="InterPro" id="IPR049163">
    <property type="entry name" value="Pif1-like_2B_dom"/>
</dbReference>
<dbReference type="GO" id="GO:0004386">
    <property type="term" value="F:helicase activity"/>
    <property type="evidence" value="ECO:0007669"/>
    <property type="project" value="UniProtKB-KW"/>
</dbReference>
<keyword evidence="2" id="KW-0479">Metal-binding</keyword>
<evidence type="ECO:0000256" key="3">
    <source>
        <dbReference type="ARBA" id="ARBA00022771"/>
    </source>
</evidence>
<dbReference type="EMBL" id="BQNB010020763">
    <property type="protein sequence ID" value="GJT99350.1"/>
    <property type="molecule type" value="Genomic_DNA"/>
</dbReference>
<gene>
    <name evidence="12" type="ORF">Tco_1109689</name>
</gene>
<organism evidence="12 13">
    <name type="scientific">Tanacetum coccineum</name>
    <dbReference type="NCBI Taxonomy" id="301880"/>
    <lineage>
        <taxon>Eukaryota</taxon>
        <taxon>Viridiplantae</taxon>
        <taxon>Streptophyta</taxon>
        <taxon>Embryophyta</taxon>
        <taxon>Tracheophyta</taxon>
        <taxon>Spermatophyta</taxon>
        <taxon>Magnoliopsida</taxon>
        <taxon>eudicotyledons</taxon>
        <taxon>Gunneridae</taxon>
        <taxon>Pentapetalae</taxon>
        <taxon>asterids</taxon>
        <taxon>campanulids</taxon>
        <taxon>Asterales</taxon>
        <taxon>Asteraceae</taxon>
        <taxon>Asteroideae</taxon>
        <taxon>Anthemideae</taxon>
        <taxon>Anthemidinae</taxon>
        <taxon>Tanacetum</taxon>
    </lineage>
</organism>
<dbReference type="InterPro" id="IPR010285">
    <property type="entry name" value="DNA_helicase_pif1-like_DEAD"/>
</dbReference>
<proteinExistence type="inferred from homology"/>
<name>A0ABQ5IGR9_9ASTR</name>
<feature type="domain" description="DNA helicase Pif1-like 2B" evidence="11">
    <location>
        <begin position="1334"/>
        <end position="1380"/>
    </location>
</feature>